<dbReference type="EMBL" id="FPBH01000002">
    <property type="protein sequence ID" value="SFT62551.1"/>
    <property type="molecule type" value="Genomic_DNA"/>
</dbReference>
<gene>
    <name evidence="6" type="ORF">SAMN05192563_1002383</name>
</gene>
<feature type="domain" description="Major facilitator superfamily (MFS) profile" evidence="5">
    <location>
        <begin position="16"/>
        <end position="409"/>
    </location>
</feature>
<dbReference type="PANTHER" id="PTHR11360">
    <property type="entry name" value="MONOCARBOXYLATE TRANSPORTER"/>
    <property type="match status" value="1"/>
</dbReference>
<evidence type="ECO:0000256" key="2">
    <source>
        <dbReference type="ARBA" id="ARBA00022989"/>
    </source>
</evidence>
<keyword evidence="1 4" id="KW-0812">Transmembrane</keyword>
<dbReference type="GO" id="GO:0022857">
    <property type="term" value="F:transmembrane transporter activity"/>
    <property type="evidence" value="ECO:0007669"/>
    <property type="project" value="InterPro"/>
</dbReference>
<feature type="transmembrane region" description="Helical" evidence="4">
    <location>
        <begin position="349"/>
        <end position="373"/>
    </location>
</feature>
<keyword evidence="3 4" id="KW-0472">Membrane</keyword>
<feature type="transmembrane region" description="Helical" evidence="4">
    <location>
        <begin position="109"/>
        <end position="132"/>
    </location>
</feature>
<dbReference type="Pfam" id="PF07690">
    <property type="entry name" value="MFS_1"/>
    <property type="match status" value="1"/>
</dbReference>
<organism evidence="6 7">
    <name type="scientific">Paraburkholderia aspalathi</name>
    <dbReference type="NCBI Taxonomy" id="1324617"/>
    <lineage>
        <taxon>Bacteria</taxon>
        <taxon>Pseudomonadati</taxon>
        <taxon>Pseudomonadota</taxon>
        <taxon>Betaproteobacteria</taxon>
        <taxon>Burkholderiales</taxon>
        <taxon>Burkholderiaceae</taxon>
        <taxon>Paraburkholderia</taxon>
    </lineage>
</organism>
<feature type="transmembrane region" description="Helical" evidence="4">
    <location>
        <begin position="55"/>
        <end position="73"/>
    </location>
</feature>
<evidence type="ECO:0000256" key="4">
    <source>
        <dbReference type="SAM" id="Phobius"/>
    </source>
</evidence>
<feature type="transmembrane region" description="Helical" evidence="4">
    <location>
        <begin position="265"/>
        <end position="284"/>
    </location>
</feature>
<dbReference type="AlphaFoldDB" id="A0A1I6ZIS2"/>
<feature type="transmembrane region" description="Helical" evidence="4">
    <location>
        <begin position="385"/>
        <end position="404"/>
    </location>
</feature>
<evidence type="ECO:0000256" key="3">
    <source>
        <dbReference type="ARBA" id="ARBA00023136"/>
    </source>
</evidence>
<feature type="transmembrane region" description="Helical" evidence="4">
    <location>
        <begin position="224"/>
        <end position="245"/>
    </location>
</feature>
<dbReference type="OrthoDB" id="3573349at2"/>
<reference evidence="6 7" key="1">
    <citation type="submission" date="2016-10" db="EMBL/GenBank/DDBJ databases">
        <authorList>
            <person name="de Groot N.N."/>
        </authorList>
    </citation>
    <scope>NUCLEOTIDE SEQUENCE [LARGE SCALE GENOMIC DNA]</scope>
    <source>
        <strain evidence="6 7">LMG 27731</strain>
    </source>
</reference>
<accession>A0A1I6ZIS2</accession>
<feature type="transmembrane region" description="Helical" evidence="4">
    <location>
        <begin position="141"/>
        <end position="162"/>
    </location>
</feature>
<evidence type="ECO:0000256" key="1">
    <source>
        <dbReference type="ARBA" id="ARBA00022692"/>
    </source>
</evidence>
<dbReference type="Gene3D" id="1.20.1250.20">
    <property type="entry name" value="MFS general substrate transporter like domains"/>
    <property type="match status" value="1"/>
</dbReference>
<dbReference type="InterPro" id="IPR011701">
    <property type="entry name" value="MFS"/>
</dbReference>
<dbReference type="InterPro" id="IPR036259">
    <property type="entry name" value="MFS_trans_sf"/>
</dbReference>
<keyword evidence="2 4" id="KW-1133">Transmembrane helix</keyword>
<evidence type="ECO:0000259" key="5">
    <source>
        <dbReference type="PROSITE" id="PS50850"/>
    </source>
</evidence>
<evidence type="ECO:0000313" key="6">
    <source>
        <dbReference type="EMBL" id="SFT62551.1"/>
    </source>
</evidence>
<feature type="transmembrane region" description="Helical" evidence="4">
    <location>
        <begin position="12"/>
        <end position="35"/>
    </location>
</feature>
<dbReference type="InterPro" id="IPR050327">
    <property type="entry name" value="Proton-linked_MCT"/>
</dbReference>
<feature type="transmembrane region" description="Helical" evidence="4">
    <location>
        <begin position="313"/>
        <end position="337"/>
    </location>
</feature>
<dbReference type="PANTHER" id="PTHR11360:SF290">
    <property type="entry name" value="MONOCARBOXYLATE MFS PERMEASE"/>
    <property type="match status" value="1"/>
</dbReference>
<sequence length="420" mass="43874">MTQHATEAGGRQIYIVTVIGVALGMAFGFAAIFISTNGVFIPAVVRDFHWGRAQAAESYAASMLGLAIVSPLVGTLMDRFGVRRVVLASAFVFALALACMGLQDGHPVWWIVLSLVIGMSGAATSVLGYLAILPQWFDRRLGLAIGLAMVGLGIGTIVMPALSQFLITGIGWRGAYQVLAGMSLMGALMAFALTKEKKGGSTTSREHARDMNVDDASPHAGTKLLRIAVIFLSAFLASTAVLSLGPHLPALLIDRGISAHDAARSASLVGFGILIGRLASGILVDRVHAPIVACLFFAAGATGFVLLKQFDSYPSALCASVLVGLAVGAEGDLLSYMVRSYIGLKRFGLFYGIAFSGYAFGAVLGPIAVGRYFDLRHNYGLPLQAAPFLLLASGVLLLSLGSYVKPGTRVGGALKHAAVD</sequence>
<proteinExistence type="predicted"/>
<dbReference type="RefSeq" id="WP_093633114.1">
    <property type="nucleotide sequence ID" value="NZ_FPBH01000002.1"/>
</dbReference>
<dbReference type="PROSITE" id="PS50850">
    <property type="entry name" value="MFS"/>
    <property type="match status" value="1"/>
</dbReference>
<dbReference type="SUPFAM" id="SSF103473">
    <property type="entry name" value="MFS general substrate transporter"/>
    <property type="match status" value="1"/>
</dbReference>
<name>A0A1I6ZIS2_9BURK</name>
<feature type="transmembrane region" description="Helical" evidence="4">
    <location>
        <begin position="85"/>
        <end position="103"/>
    </location>
</feature>
<protein>
    <submittedName>
        <fullName evidence="6">Cyanate permease</fullName>
    </submittedName>
</protein>
<feature type="transmembrane region" description="Helical" evidence="4">
    <location>
        <begin position="174"/>
        <end position="193"/>
    </location>
</feature>
<dbReference type="Proteomes" id="UP000198844">
    <property type="component" value="Unassembled WGS sequence"/>
</dbReference>
<dbReference type="InterPro" id="IPR020846">
    <property type="entry name" value="MFS_dom"/>
</dbReference>
<feature type="transmembrane region" description="Helical" evidence="4">
    <location>
        <begin position="291"/>
        <end position="307"/>
    </location>
</feature>
<evidence type="ECO:0000313" key="7">
    <source>
        <dbReference type="Proteomes" id="UP000198844"/>
    </source>
</evidence>